<dbReference type="EC" id="2.1.1.63" evidence="9"/>
<keyword evidence="5 9" id="KW-0808">Transferase</keyword>
<evidence type="ECO:0000256" key="5">
    <source>
        <dbReference type="ARBA" id="ARBA00022679"/>
    </source>
</evidence>
<dbReference type="Pfam" id="PF01035">
    <property type="entry name" value="DNA_binding_1"/>
    <property type="match status" value="1"/>
</dbReference>
<dbReference type="Proteomes" id="UP000663929">
    <property type="component" value="Chromosome"/>
</dbReference>
<comment type="similarity">
    <text evidence="2 9">Belongs to the MGMT family.</text>
</comment>
<dbReference type="AlphaFoldDB" id="A0A8A4TWS1"/>
<dbReference type="EMBL" id="CP071793">
    <property type="protein sequence ID" value="QTD54399.1"/>
    <property type="molecule type" value="Genomic_DNA"/>
</dbReference>
<evidence type="ECO:0000259" key="11">
    <source>
        <dbReference type="Pfam" id="PF02870"/>
    </source>
</evidence>
<dbReference type="HAMAP" id="MF_00772">
    <property type="entry name" value="OGT"/>
    <property type="match status" value="1"/>
</dbReference>
<dbReference type="Pfam" id="PF02870">
    <property type="entry name" value="Methyltransf_1N"/>
    <property type="match status" value="1"/>
</dbReference>
<proteinExistence type="inferred from homology"/>
<dbReference type="NCBIfam" id="TIGR00589">
    <property type="entry name" value="ogt"/>
    <property type="match status" value="1"/>
</dbReference>
<feature type="domain" description="Methylguanine DNA methyltransferase ribonuclease-like" evidence="11">
    <location>
        <begin position="4"/>
        <end position="69"/>
    </location>
</feature>
<comment type="miscellaneous">
    <text evidence="9">This enzyme catalyzes only one turnover and therefore is not strictly catalytic. According to one definition, an enzyme is a biocatalyst that acts repeatedly and over many reaction cycles.</text>
</comment>
<dbReference type="InterPro" id="IPR036217">
    <property type="entry name" value="MethylDNA_cys_MeTrfase_DNAb"/>
</dbReference>
<reference evidence="12" key="1">
    <citation type="submission" date="2021-03" db="EMBL/GenBank/DDBJ databases">
        <title>Acanthopleuribacteraceae sp. M133.</title>
        <authorList>
            <person name="Wang G."/>
        </authorList>
    </citation>
    <scope>NUCLEOTIDE SEQUENCE</scope>
    <source>
        <strain evidence="12">M133</strain>
    </source>
</reference>
<evidence type="ECO:0000256" key="2">
    <source>
        <dbReference type="ARBA" id="ARBA00008711"/>
    </source>
</evidence>
<comment type="function">
    <text evidence="9">Involved in the cellular defense against the biological effects of O6-methylguanine (O6-MeG) and O4-methylthymine (O4-MeT) in DNA. Repairs the methylated nucleobase in DNA by stoichiometrically transferring the methyl group to a cysteine residue in the enzyme. This is a suicide reaction: the enzyme is irreversibly inactivated.</text>
</comment>
<accession>A0A8A4TWS1</accession>
<name>A0A8A4TWS1_SULCO</name>
<dbReference type="SUPFAM" id="SSF46767">
    <property type="entry name" value="Methylated DNA-protein cysteine methyltransferase, C-terminal domain"/>
    <property type="match status" value="1"/>
</dbReference>
<dbReference type="CDD" id="cd06445">
    <property type="entry name" value="ATase"/>
    <property type="match status" value="1"/>
</dbReference>
<dbReference type="InterPro" id="IPR023546">
    <property type="entry name" value="MGMT"/>
</dbReference>
<evidence type="ECO:0000256" key="4">
    <source>
        <dbReference type="ARBA" id="ARBA00022603"/>
    </source>
</evidence>
<evidence type="ECO:0000313" key="13">
    <source>
        <dbReference type="Proteomes" id="UP000663929"/>
    </source>
</evidence>
<feature type="domain" description="Methylated-DNA-[protein]-cysteine S-methyltransferase DNA binding" evidence="10">
    <location>
        <begin position="74"/>
        <end position="153"/>
    </location>
</feature>
<keyword evidence="7 9" id="KW-0234">DNA repair</keyword>
<sequence>MVSVIDEDRALVALNFEAPDLPDPLQHQSLRHLKQGVDLEWDKAPPEDVAEQLSAYFKRERTDFDLTLAPKGTPFQQKVWTALQAIPYGEHISYGELARRIGNPKAARGAGSANGANPIAIIIPCHRVIGANGKLTGYAGGVHRKAALLDHEQNALFTW</sequence>
<keyword evidence="4 9" id="KW-0489">Methyltransferase</keyword>
<dbReference type="Gene3D" id="1.10.10.10">
    <property type="entry name" value="Winged helix-like DNA-binding domain superfamily/Winged helix DNA-binding domain"/>
    <property type="match status" value="1"/>
</dbReference>
<dbReference type="PANTHER" id="PTHR10815:SF5">
    <property type="entry name" value="METHYLATED-DNA--PROTEIN-CYSTEINE METHYLTRANSFERASE"/>
    <property type="match status" value="1"/>
</dbReference>
<dbReference type="KEGG" id="scor:J3U87_14565"/>
<comment type="catalytic activity">
    <reaction evidence="1 9">
        <text>a 4-O-methyl-thymidine in DNA + L-cysteinyl-[protein] = a thymidine in DNA + S-methyl-L-cysteinyl-[protein]</text>
        <dbReference type="Rhea" id="RHEA:53428"/>
        <dbReference type="Rhea" id="RHEA-COMP:10131"/>
        <dbReference type="Rhea" id="RHEA-COMP:10132"/>
        <dbReference type="Rhea" id="RHEA-COMP:13555"/>
        <dbReference type="Rhea" id="RHEA-COMP:13556"/>
        <dbReference type="ChEBI" id="CHEBI:29950"/>
        <dbReference type="ChEBI" id="CHEBI:82612"/>
        <dbReference type="ChEBI" id="CHEBI:137386"/>
        <dbReference type="ChEBI" id="CHEBI:137387"/>
        <dbReference type="EC" id="2.1.1.63"/>
    </reaction>
</comment>
<keyword evidence="13" id="KW-1185">Reference proteome</keyword>
<comment type="catalytic activity">
    <reaction evidence="8 9">
        <text>a 6-O-methyl-2'-deoxyguanosine in DNA + L-cysteinyl-[protein] = S-methyl-L-cysteinyl-[protein] + a 2'-deoxyguanosine in DNA</text>
        <dbReference type="Rhea" id="RHEA:24000"/>
        <dbReference type="Rhea" id="RHEA-COMP:10131"/>
        <dbReference type="Rhea" id="RHEA-COMP:10132"/>
        <dbReference type="Rhea" id="RHEA-COMP:11367"/>
        <dbReference type="Rhea" id="RHEA-COMP:11368"/>
        <dbReference type="ChEBI" id="CHEBI:29950"/>
        <dbReference type="ChEBI" id="CHEBI:82612"/>
        <dbReference type="ChEBI" id="CHEBI:85445"/>
        <dbReference type="ChEBI" id="CHEBI:85448"/>
        <dbReference type="EC" id="2.1.1.63"/>
    </reaction>
</comment>
<organism evidence="12 13">
    <name type="scientific">Sulfidibacter corallicola</name>
    <dbReference type="NCBI Taxonomy" id="2818388"/>
    <lineage>
        <taxon>Bacteria</taxon>
        <taxon>Pseudomonadati</taxon>
        <taxon>Acidobacteriota</taxon>
        <taxon>Holophagae</taxon>
        <taxon>Acanthopleuribacterales</taxon>
        <taxon>Acanthopleuribacteraceae</taxon>
        <taxon>Sulfidibacter</taxon>
    </lineage>
</organism>
<dbReference type="PANTHER" id="PTHR10815">
    <property type="entry name" value="METHYLATED-DNA--PROTEIN-CYSTEINE METHYLTRANSFERASE"/>
    <property type="match status" value="1"/>
</dbReference>
<evidence type="ECO:0000256" key="8">
    <source>
        <dbReference type="ARBA" id="ARBA00049348"/>
    </source>
</evidence>
<dbReference type="InterPro" id="IPR036631">
    <property type="entry name" value="MGMT_N_sf"/>
</dbReference>
<dbReference type="PROSITE" id="PS00374">
    <property type="entry name" value="MGMT"/>
    <property type="match status" value="1"/>
</dbReference>
<evidence type="ECO:0000256" key="1">
    <source>
        <dbReference type="ARBA" id="ARBA00001286"/>
    </source>
</evidence>
<dbReference type="GO" id="GO:0005737">
    <property type="term" value="C:cytoplasm"/>
    <property type="evidence" value="ECO:0007669"/>
    <property type="project" value="UniProtKB-SubCell"/>
</dbReference>
<evidence type="ECO:0000256" key="7">
    <source>
        <dbReference type="ARBA" id="ARBA00023204"/>
    </source>
</evidence>
<dbReference type="InterPro" id="IPR008332">
    <property type="entry name" value="MethylG_MeTrfase_N"/>
</dbReference>
<dbReference type="FunFam" id="1.10.10.10:FF:000214">
    <property type="entry name" value="Methylated-DNA--protein-cysteine methyltransferase"/>
    <property type="match status" value="1"/>
</dbReference>
<evidence type="ECO:0000313" key="12">
    <source>
        <dbReference type="EMBL" id="QTD54399.1"/>
    </source>
</evidence>
<evidence type="ECO:0000259" key="10">
    <source>
        <dbReference type="Pfam" id="PF01035"/>
    </source>
</evidence>
<evidence type="ECO:0000256" key="9">
    <source>
        <dbReference type="HAMAP-Rule" id="MF_00772"/>
    </source>
</evidence>
<dbReference type="SUPFAM" id="SSF53155">
    <property type="entry name" value="Methylated DNA-protein cysteine methyltransferase domain"/>
    <property type="match status" value="1"/>
</dbReference>
<keyword evidence="6 9" id="KW-0227">DNA damage</keyword>
<dbReference type="GO" id="GO:0003908">
    <property type="term" value="F:methylated-DNA-[protein]-cysteine S-methyltransferase activity"/>
    <property type="evidence" value="ECO:0007669"/>
    <property type="project" value="UniProtKB-UniRule"/>
</dbReference>
<dbReference type="InterPro" id="IPR001497">
    <property type="entry name" value="MethylDNA_cys_MeTrfase_AS"/>
</dbReference>
<feature type="active site" description="Nucleophile; methyl group acceptor" evidence="9">
    <location>
        <position position="125"/>
    </location>
</feature>
<keyword evidence="3 9" id="KW-0963">Cytoplasm</keyword>
<dbReference type="Gene3D" id="3.30.160.70">
    <property type="entry name" value="Methylated DNA-protein cysteine methyltransferase domain"/>
    <property type="match status" value="1"/>
</dbReference>
<dbReference type="InterPro" id="IPR036388">
    <property type="entry name" value="WH-like_DNA-bd_sf"/>
</dbReference>
<evidence type="ECO:0000256" key="6">
    <source>
        <dbReference type="ARBA" id="ARBA00022763"/>
    </source>
</evidence>
<evidence type="ECO:0000256" key="3">
    <source>
        <dbReference type="ARBA" id="ARBA00022490"/>
    </source>
</evidence>
<gene>
    <name evidence="12" type="ORF">J3U87_14565</name>
</gene>
<dbReference type="InterPro" id="IPR014048">
    <property type="entry name" value="MethylDNA_cys_MeTrfase_DNA-bd"/>
</dbReference>
<protein>
    <recommendedName>
        <fullName evidence="9">Methylated-DNA--protein-cysteine methyltransferase</fullName>
        <ecNumber evidence="9">2.1.1.63</ecNumber>
    </recommendedName>
    <alternativeName>
        <fullName evidence="9">6-O-methylguanine-DNA methyltransferase</fullName>
        <shortName evidence="9">MGMT</shortName>
    </alternativeName>
    <alternativeName>
        <fullName evidence="9">O-6-methylguanine-DNA-alkyltransferase</fullName>
    </alternativeName>
</protein>
<dbReference type="GO" id="GO:0032259">
    <property type="term" value="P:methylation"/>
    <property type="evidence" value="ECO:0007669"/>
    <property type="project" value="UniProtKB-KW"/>
</dbReference>
<dbReference type="GO" id="GO:0006307">
    <property type="term" value="P:DNA alkylation repair"/>
    <property type="evidence" value="ECO:0007669"/>
    <property type="project" value="UniProtKB-UniRule"/>
</dbReference>
<comment type="subcellular location">
    <subcellularLocation>
        <location evidence="9">Cytoplasm</location>
    </subcellularLocation>
</comment>